<feature type="domain" description="RING-type" evidence="5">
    <location>
        <begin position="45"/>
        <end position="88"/>
    </location>
</feature>
<dbReference type="SUPFAM" id="SSF57850">
    <property type="entry name" value="RING/U-box"/>
    <property type="match status" value="1"/>
</dbReference>
<dbReference type="GO" id="GO:0009788">
    <property type="term" value="P:negative regulation of abscisic acid-activated signaling pathway"/>
    <property type="evidence" value="ECO:0007669"/>
    <property type="project" value="TreeGrafter"/>
</dbReference>
<evidence type="ECO:0000313" key="7">
    <source>
        <dbReference type="WBParaSite" id="Pan_g22390.t1"/>
    </source>
</evidence>
<reference evidence="6" key="1">
    <citation type="journal article" date="2013" name="Genetics">
        <title>The draft genome and transcriptome of Panagrellus redivivus are shaped by the harsh demands of a free-living lifestyle.</title>
        <authorList>
            <person name="Srinivasan J."/>
            <person name="Dillman A.R."/>
            <person name="Macchietto M.G."/>
            <person name="Heikkinen L."/>
            <person name="Lakso M."/>
            <person name="Fracchia K.M."/>
            <person name="Antoshechkin I."/>
            <person name="Mortazavi A."/>
            <person name="Wong G."/>
            <person name="Sternberg P.W."/>
        </authorList>
    </citation>
    <scope>NUCLEOTIDE SEQUENCE [LARGE SCALE GENOMIC DNA]</scope>
    <source>
        <strain evidence="6">MT8872</strain>
    </source>
</reference>
<organism evidence="6 7">
    <name type="scientific">Panagrellus redivivus</name>
    <name type="common">Microworm</name>
    <dbReference type="NCBI Taxonomy" id="6233"/>
    <lineage>
        <taxon>Eukaryota</taxon>
        <taxon>Metazoa</taxon>
        <taxon>Ecdysozoa</taxon>
        <taxon>Nematoda</taxon>
        <taxon>Chromadorea</taxon>
        <taxon>Rhabditida</taxon>
        <taxon>Tylenchina</taxon>
        <taxon>Panagrolaimomorpha</taxon>
        <taxon>Panagrolaimoidea</taxon>
        <taxon>Panagrolaimidae</taxon>
        <taxon>Panagrellus</taxon>
    </lineage>
</organism>
<keyword evidence="2 4" id="KW-0863">Zinc-finger</keyword>
<dbReference type="InterPro" id="IPR017907">
    <property type="entry name" value="Znf_RING_CS"/>
</dbReference>
<dbReference type="PROSITE" id="PS00518">
    <property type="entry name" value="ZF_RING_1"/>
    <property type="match status" value="1"/>
</dbReference>
<dbReference type="Proteomes" id="UP000492821">
    <property type="component" value="Unassembled WGS sequence"/>
</dbReference>
<evidence type="ECO:0000256" key="4">
    <source>
        <dbReference type="PROSITE-ProRule" id="PRU00175"/>
    </source>
</evidence>
<sequence>MSANRSQYTVSRAPAISFDSYSPAITSTRPQHKSQNQQLAEIATCSICNKRYNNDSRAPIGIPCGHTFCRTCVNSNTAEKTVSCSKCHRTSLIGFSGLSKNVVLIQYLEKLNLLAKDDKTPPKPDTNMNPVSEETFKGIKLAGFDRHSQFFMKFVEGYMDFQLDGPSVCTNMELISDVRETLSQVDDAKLKLQIGLEALRNPKSE</sequence>
<dbReference type="PANTHER" id="PTHR46960:SF1">
    <property type="entry name" value="E3 UBIQUITIN-PROTEIN LIGASE KEG"/>
    <property type="match status" value="1"/>
</dbReference>
<dbReference type="GO" id="GO:0045324">
    <property type="term" value="P:late endosome to vacuole transport"/>
    <property type="evidence" value="ECO:0007669"/>
    <property type="project" value="TreeGrafter"/>
</dbReference>
<reference evidence="7" key="2">
    <citation type="submission" date="2020-10" db="UniProtKB">
        <authorList>
            <consortium name="WormBaseParasite"/>
        </authorList>
    </citation>
    <scope>IDENTIFICATION</scope>
</reference>
<dbReference type="PANTHER" id="PTHR46960">
    <property type="entry name" value="E3 UBIQUITIN-PROTEIN LIGASE KEG"/>
    <property type="match status" value="1"/>
</dbReference>
<dbReference type="WBParaSite" id="Pan_g22390.t1">
    <property type="protein sequence ID" value="Pan_g22390.t1"/>
    <property type="gene ID" value="Pan_g22390"/>
</dbReference>
<dbReference type="GO" id="GO:0005802">
    <property type="term" value="C:trans-Golgi network"/>
    <property type="evidence" value="ECO:0007669"/>
    <property type="project" value="TreeGrafter"/>
</dbReference>
<dbReference type="SMART" id="SM00184">
    <property type="entry name" value="RING"/>
    <property type="match status" value="1"/>
</dbReference>
<dbReference type="InterPro" id="IPR013083">
    <property type="entry name" value="Znf_RING/FYVE/PHD"/>
</dbReference>
<dbReference type="GO" id="GO:0008270">
    <property type="term" value="F:zinc ion binding"/>
    <property type="evidence" value="ECO:0007669"/>
    <property type="project" value="UniProtKB-KW"/>
</dbReference>
<dbReference type="GO" id="GO:0016567">
    <property type="term" value="P:protein ubiquitination"/>
    <property type="evidence" value="ECO:0007669"/>
    <property type="project" value="InterPro"/>
</dbReference>
<dbReference type="InterPro" id="IPR027370">
    <property type="entry name" value="Znf-RING_euk"/>
</dbReference>
<evidence type="ECO:0000313" key="6">
    <source>
        <dbReference type="Proteomes" id="UP000492821"/>
    </source>
</evidence>
<keyword evidence="6" id="KW-1185">Reference proteome</keyword>
<evidence type="ECO:0000259" key="5">
    <source>
        <dbReference type="PROSITE" id="PS50089"/>
    </source>
</evidence>
<dbReference type="GO" id="GO:0006952">
    <property type="term" value="P:defense response"/>
    <property type="evidence" value="ECO:0007669"/>
    <property type="project" value="InterPro"/>
</dbReference>
<dbReference type="InterPro" id="IPR001841">
    <property type="entry name" value="Znf_RING"/>
</dbReference>
<keyword evidence="1" id="KW-0479">Metal-binding</keyword>
<dbReference type="InterPro" id="IPR044584">
    <property type="entry name" value="KEG"/>
</dbReference>
<keyword evidence="3" id="KW-0862">Zinc</keyword>
<evidence type="ECO:0000256" key="2">
    <source>
        <dbReference type="ARBA" id="ARBA00022771"/>
    </source>
</evidence>
<dbReference type="GO" id="GO:0009738">
    <property type="term" value="P:abscisic acid-activated signaling pathway"/>
    <property type="evidence" value="ECO:0007669"/>
    <property type="project" value="InterPro"/>
</dbReference>
<dbReference type="PROSITE" id="PS50089">
    <property type="entry name" value="ZF_RING_2"/>
    <property type="match status" value="1"/>
</dbReference>
<protein>
    <submittedName>
        <fullName evidence="7">RING-type domain-containing protein</fullName>
    </submittedName>
</protein>
<dbReference type="GO" id="GO:0004842">
    <property type="term" value="F:ubiquitin-protein transferase activity"/>
    <property type="evidence" value="ECO:0007669"/>
    <property type="project" value="InterPro"/>
</dbReference>
<proteinExistence type="predicted"/>
<evidence type="ECO:0000256" key="3">
    <source>
        <dbReference type="ARBA" id="ARBA00022833"/>
    </source>
</evidence>
<dbReference type="AlphaFoldDB" id="A0A7E4VLJ9"/>
<dbReference type="Gene3D" id="3.30.40.10">
    <property type="entry name" value="Zinc/RING finger domain, C3HC4 (zinc finger)"/>
    <property type="match status" value="1"/>
</dbReference>
<accession>A0A7E4VLJ9</accession>
<dbReference type="Pfam" id="PF13445">
    <property type="entry name" value="zf-RING_UBOX"/>
    <property type="match status" value="1"/>
</dbReference>
<name>A0A7E4VLJ9_PANRE</name>
<dbReference type="GO" id="GO:0005769">
    <property type="term" value="C:early endosome"/>
    <property type="evidence" value="ECO:0007669"/>
    <property type="project" value="TreeGrafter"/>
</dbReference>
<evidence type="ECO:0000256" key="1">
    <source>
        <dbReference type="ARBA" id="ARBA00022723"/>
    </source>
</evidence>